<dbReference type="Pfam" id="PF16193">
    <property type="entry name" value="AAA_assoc_2"/>
    <property type="match status" value="1"/>
</dbReference>
<dbReference type="SMART" id="SM00382">
    <property type="entry name" value="AAA"/>
    <property type="match status" value="1"/>
</dbReference>
<dbReference type="GO" id="GO:0003677">
    <property type="term" value="F:DNA binding"/>
    <property type="evidence" value="ECO:0007669"/>
    <property type="project" value="InterPro"/>
</dbReference>
<evidence type="ECO:0000256" key="2">
    <source>
        <dbReference type="ARBA" id="ARBA00020776"/>
    </source>
</evidence>
<dbReference type="Gene3D" id="1.10.3710.10">
    <property type="entry name" value="DNA polymerase III clamp loader subunits, C-terminal domain"/>
    <property type="match status" value="1"/>
</dbReference>
<dbReference type="AlphaFoldDB" id="A0A7C5V148"/>
<dbReference type="GO" id="GO:0017116">
    <property type="term" value="F:single-stranded DNA helicase activity"/>
    <property type="evidence" value="ECO:0007669"/>
    <property type="project" value="TreeGrafter"/>
</dbReference>
<protein>
    <recommendedName>
        <fullName evidence="2">Replication-associated recombination protein A</fullName>
    </recommendedName>
</protein>
<evidence type="ECO:0000313" key="6">
    <source>
        <dbReference type="EMBL" id="HHS01550.1"/>
    </source>
</evidence>
<dbReference type="PANTHER" id="PTHR13779">
    <property type="entry name" value="WERNER HELICASE-INTERACTING PROTEIN 1 FAMILY MEMBER"/>
    <property type="match status" value="1"/>
</dbReference>
<dbReference type="InterPro" id="IPR021886">
    <property type="entry name" value="MgsA_C"/>
</dbReference>
<dbReference type="CDD" id="cd00009">
    <property type="entry name" value="AAA"/>
    <property type="match status" value="1"/>
</dbReference>
<keyword evidence="3" id="KW-0547">Nucleotide-binding</keyword>
<dbReference type="EMBL" id="DRUZ01000040">
    <property type="protein sequence ID" value="HHS01550.1"/>
    <property type="molecule type" value="Genomic_DNA"/>
</dbReference>
<dbReference type="GO" id="GO:0006261">
    <property type="term" value="P:DNA-templated DNA replication"/>
    <property type="evidence" value="ECO:0007669"/>
    <property type="project" value="TreeGrafter"/>
</dbReference>
<keyword evidence="4" id="KW-0067">ATP-binding</keyword>
<feature type="domain" description="AAA+ ATPase" evidence="5">
    <location>
        <begin position="51"/>
        <end position="167"/>
    </location>
</feature>
<dbReference type="PANTHER" id="PTHR13779:SF7">
    <property type="entry name" value="ATPASE WRNIP1"/>
    <property type="match status" value="1"/>
</dbReference>
<dbReference type="FunFam" id="1.10.3710.10:FF:000003">
    <property type="entry name" value="ATPase, AAA family protein"/>
    <property type="match status" value="1"/>
</dbReference>
<dbReference type="Gene3D" id="1.20.272.10">
    <property type="match status" value="1"/>
</dbReference>
<accession>A0A7C5V148</accession>
<comment type="caution">
    <text evidence="6">The sequence shown here is derived from an EMBL/GenBank/DDBJ whole genome shotgun (WGS) entry which is preliminary data.</text>
</comment>
<name>A0A7C5V148_9FIRM</name>
<dbReference type="GO" id="GO:0005524">
    <property type="term" value="F:ATP binding"/>
    <property type="evidence" value="ECO:0007669"/>
    <property type="project" value="UniProtKB-KW"/>
</dbReference>
<dbReference type="InterPro" id="IPR027417">
    <property type="entry name" value="P-loop_NTPase"/>
</dbReference>
<dbReference type="InterPro" id="IPR003593">
    <property type="entry name" value="AAA+_ATPase"/>
</dbReference>
<dbReference type="FunFam" id="3.40.50.300:FF:000345">
    <property type="entry name" value="AAA family ATPase"/>
    <property type="match status" value="1"/>
</dbReference>
<organism evidence="6">
    <name type="scientific">Caldicellulosiruptor owensensis</name>
    <dbReference type="NCBI Taxonomy" id="55205"/>
    <lineage>
        <taxon>Bacteria</taxon>
        <taxon>Bacillati</taxon>
        <taxon>Bacillota</taxon>
        <taxon>Bacillota incertae sedis</taxon>
        <taxon>Caldicellulosiruptorales</taxon>
        <taxon>Caldicellulosiruptoraceae</taxon>
        <taxon>Caldicellulosiruptor</taxon>
    </lineage>
</organism>
<dbReference type="GO" id="GO:0009378">
    <property type="term" value="F:four-way junction helicase activity"/>
    <property type="evidence" value="ECO:0007669"/>
    <property type="project" value="InterPro"/>
</dbReference>
<dbReference type="Pfam" id="PF05496">
    <property type="entry name" value="RuvB_N"/>
    <property type="match status" value="1"/>
</dbReference>
<evidence type="ECO:0000256" key="3">
    <source>
        <dbReference type="ARBA" id="ARBA00022741"/>
    </source>
</evidence>
<proteinExistence type="inferred from homology"/>
<dbReference type="GO" id="GO:0000731">
    <property type="term" value="P:DNA synthesis involved in DNA repair"/>
    <property type="evidence" value="ECO:0007669"/>
    <property type="project" value="TreeGrafter"/>
</dbReference>
<evidence type="ECO:0000256" key="4">
    <source>
        <dbReference type="ARBA" id="ARBA00022840"/>
    </source>
</evidence>
<dbReference type="GO" id="GO:0008047">
    <property type="term" value="F:enzyme activator activity"/>
    <property type="evidence" value="ECO:0007669"/>
    <property type="project" value="TreeGrafter"/>
</dbReference>
<evidence type="ECO:0000259" key="5">
    <source>
        <dbReference type="SMART" id="SM00382"/>
    </source>
</evidence>
<evidence type="ECO:0000256" key="1">
    <source>
        <dbReference type="ARBA" id="ARBA00008959"/>
    </source>
</evidence>
<dbReference type="FunFam" id="1.10.8.60:FF:000029">
    <property type="entry name" value="Replication-associated recombination protein A"/>
    <property type="match status" value="1"/>
</dbReference>
<dbReference type="InterPro" id="IPR051314">
    <property type="entry name" value="AAA_ATPase_RarA/MGS1/WRNIP1"/>
</dbReference>
<dbReference type="GO" id="GO:0006310">
    <property type="term" value="P:DNA recombination"/>
    <property type="evidence" value="ECO:0007669"/>
    <property type="project" value="InterPro"/>
</dbReference>
<dbReference type="SUPFAM" id="SSF52540">
    <property type="entry name" value="P-loop containing nucleoside triphosphate hydrolases"/>
    <property type="match status" value="1"/>
</dbReference>
<reference evidence="6" key="1">
    <citation type="journal article" date="2020" name="mSystems">
        <title>Genome- and Community-Level Interaction Insights into Carbon Utilization and Element Cycling Functions of Hydrothermarchaeota in Hydrothermal Sediment.</title>
        <authorList>
            <person name="Zhou Z."/>
            <person name="Liu Y."/>
            <person name="Xu W."/>
            <person name="Pan J."/>
            <person name="Luo Z.H."/>
            <person name="Li M."/>
        </authorList>
    </citation>
    <scope>NUCLEOTIDE SEQUENCE [LARGE SCALE GENOMIC DNA]</scope>
    <source>
        <strain evidence="6">SpSt-102</strain>
    </source>
</reference>
<sequence length="441" mass="49076">MDFFQYLGEKRLKKESPLAYKLRPKRLEEIVGQEHILSPGKPLYNLIKNEKLTSIILYGPPGTGKTTIAHVIANATGKTFKTINATIAGVNDIKKIIEEAKIEFSQTGKKTILFIDEIHRFNKLQQDALLPSVEEGIIILIGATTENPFYEVNKALVSRSLIFELFPLKEEDILKIIERAITDKENGLGELNLQIDDNAKKLIAKLSGGDARVALNILEAVVYSSSAQDDGKICISQESVINLSNRKTAIYDATGDMHYDTISAFIKSVRGSDPDAALFYLAKMLDSGEDIKFIARRLIILAAEDIGLADPMALTIAVSAATACEFVGMPEARIILSEATIYLACAPKSNSAYLAIEKALEDAKNVSIKSIPMHLRMATHGEEKLGHGIGYLYPHDYKNHWVSQQYLPDELIGKRYYYPTEMGKEKFIAEYIKKLKEQTES</sequence>
<dbReference type="InterPro" id="IPR032423">
    <property type="entry name" value="AAA_assoc_2"/>
</dbReference>
<gene>
    <name evidence="6" type="ORF">ENL71_03315</name>
</gene>
<dbReference type="Gene3D" id="3.40.50.300">
    <property type="entry name" value="P-loop containing nucleotide triphosphate hydrolases"/>
    <property type="match status" value="1"/>
</dbReference>
<dbReference type="Gene3D" id="1.10.8.60">
    <property type="match status" value="1"/>
</dbReference>
<comment type="similarity">
    <text evidence="1">Belongs to the AAA ATPase family. RarA/MGS1/WRNIP1 subfamily.</text>
</comment>
<dbReference type="FunFam" id="1.20.272.10:FF:000001">
    <property type="entry name" value="Putative AAA family ATPase"/>
    <property type="match status" value="1"/>
</dbReference>
<dbReference type="InterPro" id="IPR008824">
    <property type="entry name" value="RuvB-like_N"/>
</dbReference>
<dbReference type="CDD" id="cd18139">
    <property type="entry name" value="HLD_clamp_RarA"/>
    <property type="match status" value="1"/>
</dbReference>
<dbReference type="Pfam" id="PF12002">
    <property type="entry name" value="MgsA_C"/>
    <property type="match status" value="1"/>
</dbReference>
<dbReference type="InterPro" id="IPR008921">
    <property type="entry name" value="DNA_pol3_clamp-load_cplx_C"/>
</dbReference>
<dbReference type="SUPFAM" id="SSF48019">
    <property type="entry name" value="post-AAA+ oligomerization domain-like"/>
    <property type="match status" value="1"/>
</dbReference>